<feature type="transmembrane region" description="Helical" evidence="6">
    <location>
        <begin position="786"/>
        <end position="805"/>
    </location>
</feature>
<keyword evidence="4 6" id="KW-1133">Transmembrane helix</keyword>
<organism evidence="8 9">
    <name type="scientific">Xiamenia xianingshaonis</name>
    <dbReference type="NCBI Taxonomy" id="2682776"/>
    <lineage>
        <taxon>Bacteria</taxon>
        <taxon>Bacillati</taxon>
        <taxon>Actinomycetota</taxon>
        <taxon>Coriobacteriia</taxon>
        <taxon>Eggerthellales</taxon>
        <taxon>Eggerthellaceae</taxon>
        <taxon>Xiamenia</taxon>
    </lineage>
</organism>
<evidence type="ECO:0000256" key="1">
    <source>
        <dbReference type="ARBA" id="ARBA00004651"/>
    </source>
</evidence>
<feature type="transmembrane region" description="Helical" evidence="6">
    <location>
        <begin position="431"/>
        <end position="458"/>
    </location>
</feature>
<keyword evidence="3 6" id="KW-0812">Transmembrane</keyword>
<keyword evidence="9" id="KW-1185">Reference proteome</keyword>
<evidence type="ECO:0000259" key="7">
    <source>
        <dbReference type="Pfam" id="PF02687"/>
    </source>
</evidence>
<dbReference type="EMBL" id="WPCR01000011">
    <property type="protein sequence ID" value="NHM14756.1"/>
    <property type="molecule type" value="Genomic_DNA"/>
</dbReference>
<evidence type="ECO:0000256" key="5">
    <source>
        <dbReference type="ARBA" id="ARBA00023136"/>
    </source>
</evidence>
<keyword evidence="5 6" id="KW-0472">Membrane</keyword>
<accession>A0ABX0IPC6</accession>
<evidence type="ECO:0000313" key="9">
    <source>
        <dbReference type="Proteomes" id="UP000636394"/>
    </source>
</evidence>
<feature type="transmembrane region" description="Helical" evidence="6">
    <location>
        <begin position="738"/>
        <end position="766"/>
    </location>
</feature>
<dbReference type="InterPro" id="IPR003838">
    <property type="entry name" value="ABC3_permease_C"/>
</dbReference>
<comment type="caution">
    <text evidence="8">The sequence shown here is derived from an EMBL/GenBank/DDBJ whole genome shotgun (WGS) entry which is preliminary data.</text>
</comment>
<dbReference type="Proteomes" id="UP000636394">
    <property type="component" value="Unassembled WGS sequence"/>
</dbReference>
<sequence length="821" mass="89487">MSSPLIRRIPRQLVHNAGRYLGIFALIAVSIAFVSGFLVAASSIERIVADMPEDYRMQDGQFTCAFEAPDEAIEAVEKLGVSVEEEFSREAEMTWEGASGDDAADSVGSATVRLFKERDTFDLASYAEGEAPDTPEEVALDRVFCAHHDLAVGDTVQIGGSAFEISGICTLPDYSSLFEDPSDFVFNAITFTIGVTTPEGFASVDAPLTYTYAYRADEAGLDRAEAADLLEDIATALRENGAMPTSLMDAASNSAISYAADDVEGDQLMWEVMLVLLIAIMAFVFVVLAGSSIEAESAIIGTLLASGYRKRELVAHYMALPALVGVLAAVAGNLVGYQVLYAPMRDLYYNSYSLPPFEMFWNWRVFFMCTVVPVVLLVLVNLVGLMRKLRCTPLEFLRRETTKRSRRRGVALPERLPFTARFRLRILLCNLPSFLTLFCGIAFASLLLVFGLCMMPVVDHYAENLKSDMVAEHQYILKVPVEIDVDESERVAQAAAEKLSMTPPGELEAMDASELRQLAADASRVDPDSDVVWNTLANSDEAVAQAEKFAVASLETARPGDFGMEDVSMYGIQQDSAYWSDVDAAEGSVVVGRGLAEKCGLSIGGNVELSDPLSDKTYELRIGGTCGSASNMNAYLPIAEFNRLFGNADGYFNGYASDMPLAIDALYVVSDLTPDTMDKIVAQLSDSMGSITGMLVVLAAIIYVVLMYLLTKTVIDRSARSISYMKVFGYRPREVNRLYIRSITITVVASLLLCLPVIVLFLAGLVKLVFMGYNGNFEVVIPASQLVLEVCVGIVCYAAVAFLHVRHIRNVPLSIALKAQE</sequence>
<feature type="transmembrane region" description="Helical" evidence="6">
    <location>
        <begin position="314"/>
        <end position="340"/>
    </location>
</feature>
<evidence type="ECO:0000256" key="4">
    <source>
        <dbReference type="ARBA" id="ARBA00022989"/>
    </source>
</evidence>
<dbReference type="PANTHER" id="PTHR30287">
    <property type="entry name" value="MEMBRANE COMPONENT OF PREDICTED ABC SUPERFAMILY METABOLITE UPTAKE TRANSPORTER"/>
    <property type="match status" value="1"/>
</dbReference>
<feature type="transmembrane region" description="Helical" evidence="6">
    <location>
        <begin position="20"/>
        <end position="41"/>
    </location>
</feature>
<feature type="transmembrane region" description="Helical" evidence="6">
    <location>
        <begin position="688"/>
        <end position="710"/>
    </location>
</feature>
<evidence type="ECO:0000256" key="6">
    <source>
        <dbReference type="SAM" id="Phobius"/>
    </source>
</evidence>
<feature type="transmembrane region" description="Helical" evidence="6">
    <location>
        <begin position="360"/>
        <end position="380"/>
    </location>
</feature>
<dbReference type="Pfam" id="PF02687">
    <property type="entry name" value="FtsX"/>
    <property type="match status" value="2"/>
</dbReference>
<feature type="domain" description="ABC3 transporter permease C-terminal" evidence="7">
    <location>
        <begin position="694"/>
        <end position="812"/>
    </location>
</feature>
<dbReference type="PANTHER" id="PTHR30287:SF2">
    <property type="entry name" value="BLL1001 PROTEIN"/>
    <property type="match status" value="1"/>
</dbReference>
<gene>
    <name evidence="8" type="ORF">GMI68_08290</name>
</gene>
<comment type="subcellular location">
    <subcellularLocation>
        <location evidence="1">Cell membrane</location>
        <topology evidence="1">Multi-pass membrane protein</topology>
    </subcellularLocation>
</comment>
<evidence type="ECO:0000313" key="8">
    <source>
        <dbReference type="EMBL" id="NHM14756.1"/>
    </source>
</evidence>
<evidence type="ECO:0000256" key="3">
    <source>
        <dbReference type="ARBA" id="ARBA00022692"/>
    </source>
</evidence>
<keyword evidence="2" id="KW-1003">Cell membrane</keyword>
<feature type="domain" description="ABC3 transporter permease C-terminal" evidence="7">
    <location>
        <begin position="272"/>
        <end position="383"/>
    </location>
</feature>
<dbReference type="InterPro" id="IPR038766">
    <property type="entry name" value="Membrane_comp_ABC_pdt"/>
</dbReference>
<feature type="transmembrane region" description="Helical" evidence="6">
    <location>
        <begin position="268"/>
        <end position="293"/>
    </location>
</feature>
<reference evidence="8 9" key="1">
    <citation type="submission" date="2019-11" db="EMBL/GenBank/DDBJ databases">
        <title>Eggerthellaceae novel genus isolated from the rectal contents of marmort.</title>
        <authorList>
            <person name="Zhang G."/>
        </authorList>
    </citation>
    <scope>NUCLEOTIDE SEQUENCE [LARGE SCALE GENOMIC DNA]</scope>
    <source>
        <strain evidence="9">zg-886</strain>
    </source>
</reference>
<protein>
    <submittedName>
        <fullName evidence="8">FtsX-like permease family protein</fullName>
    </submittedName>
</protein>
<dbReference type="RefSeq" id="WP_166340154.1">
    <property type="nucleotide sequence ID" value="NZ_WPCR01000011.1"/>
</dbReference>
<proteinExistence type="predicted"/>
<name>A0ABX0IPC6_9ACTN</name>
<evidence type="ECO:0000256" key="2">
    <source>
        <dbReference type="ARBA" id="ARBA00022475"/>
    </source>
</evidence>